<dbReference type="Gene3D" id="2.40.290.10">
    <property type="match status" value="1"/>
</dbReference>
<comment type="caution">
    <text evidence="5">The sequence shown here is derived from an EMBL/GenBank/DDBJ whole genome shotgun (WGS) entry which is preliminary data.</text>
</comment>
<keyword evidence="2" id="KW-0233">DNA recombination</keyword>
<dbReference type="Proteomes" id="UP000298179">
    <property type="component" value="Unassembled WGS sequence"/>
</dbReference>
<dbReference type="OrthoDB" id="9780854at2"/>
<feature type="region of interest" description="Disordered" evidence="3">
    <location>
        <begin position="259"/>
        <end position="368"/>
    </location>
</feature>
<dbReference type="SUPFAM" id="SSF100939">
    <property type="entry name" value="SPOC domain-like"/>
    <property type="match status" value="1"/>
</dbReference>
<evidence type="ECO:0000313" key="5">
    <source>
        <dbReference type="EMBL" id="TFF21805.1"/>
    </source>
</evidence>
<gene>
    <name evidence="2" type="primary">ku</name>
    <name evidence="5" type="ORF">E3C22_14095</name>
</gene>
<reference evidence="5 6" key="1">
    <citation type="submission" date="2019-03" db="EMBL/GenBank/DDBJ databases">
        <title>Jiella endophytica sp. nov., a novel endophytic bacterium isolated from root of Ficus microcarpa Linn. f.</title>
        <authorList>
            <person name="Tuo L."/>
        </authorList>
    </citation>
    <scope>NUCLEOTIDE SEQUENCE [LARGE SCALE GENOMIC DNA]</scope>
    <source>
        <strain evidence="5 6">CBS5Q-3</strain>
    </source>
</reference>
<keyword evidence="1 2" id="KW-0238">DNA-binding</keyword>
<organism evidence="5 6">
    <name type="scientific">Jiella endophytica</name>
    <dbReference type="NCBI Taxonomy" id="2558362"/>
    <lineage>
        <taxon>Bacteria</taxon>
        <taxon>Pseudomonadati</taxon>
        <taxon>Pseudomonadota</taxon>
        <taxon>Alphaproteobacteria</taxon>
        <taxon>Hyphomicrobiales</taxon>
        <taxon>Aurantimonadaceae</taxon>
        <taxon>Jiella</taxon>
    </lineage>
</organism>
<feature type="compositionally biased region" description="Low complexity" evidence="3">
    <location>
        <begin position="284"/>
        <end position="353"/>
    </location>
</feature>
<dbReference type="FunFam" id="2.40.290.10:FF:000004">
    <property type="entry name" value="Non-homologous end joining protein Ku"/>
    <property type="match status" value="1"/>
</dbReference>
<dbReference type="AlphaFoldDB" id="A0A4Y8RHT4"/>
<comment type="similarity">
    <text evidence="2">Belongs to the prokaryotic Ku family.</text>
</comment>
<evidence type="ECO:0000256" key="1">
    <source>
        <dbReference type="ARBA" id="ARBA00023125"/>
    </source>
</evidence>
<dbReference type="RefSeq" id="WP_134762688.1">
    <property type="nucleotide sequence ID" value="NZ_SOZD01000004.1"/>
</dbReference>
<dbReference type="HAMAP" id="MF_01875">
    <property type="entry name" value="Prokaryotic_Ku"/>
    <property type="match status" value="1"/>
</dbReference>
<comment type="function">
    <text evidence="2">With LigD forms a non-homologous end joining (NHEJ) DNA repair enzyme, which repairs dsDNA breaks with reduced fidelity. Binds linear dsDNA with 5'- and 3'- overhangs but not closed circular dsDNA nor ssDNA. Recruits and stimulates the ligase activity of LigD.</text>
</comment>
<dbReference type="CDD" id="cd00789">
    <property type="entry name" value="KU_like"/>
    <property type="match status" value="1"/>
</dbReference>
<evidence type="ECO:0000259" key="4">
    <source>
        <dbReference type="SMART" id="SM00559"/>
    </source>
</evidence>
<dbReference type="InterPro" id="IPR006164">
    <property type="entry name" value="DNA_bd_Ku70/Ku80"/>
</dbReference>
<dbReference type="GO" id="GO:0006303">
    <property type="term" value="P:double-strand break repair via nonhomologous end joining"/>
    <property type="evidence" value="ECO:0007669"/>
    <property type="project" value="UniProtKB-UniRule"/>
</dbReference>
<dbReference type="GO" id="GO:0003690">
    <property type="term" value="F:double-stranded DNA binding"/>
    <property type="evidence" value="ECO:0007669"/>
    <property type="project" value="UniProtKB-UniRule"/>
</dbReference>
<feature type="compositionally biased region" description="Low complexity" evidence="3">
    <location>
        <begin position="268"/>
        <end position="277"/>
    </location>
</feature>
<dbReference type="PANTHER" id="PTHR41251:SF1">
    <property type="entry name" value="NON-HOMOLOGOUS END JOINING PROTEIN KU"/>
    <property type="match status" value="1"/>
</dbReference>
<feature type="compositionally biased region" description="Basic residues" evidence="3">
    <location>
        <begin position="354"/>
        <end position="368"/>
    </location>
</feature>
<evidence type="ECO:0000256" key="2">
    <source>
        <dbReference type="HAMAP-Rule" id="MF_01875"/>
    </source>
</evidence>
<accession>A0A4Y8RHT4</accession>
<keyword evidence="2" id="KW-0227">DNA damage</keyword>
<keyword evidence="2" id="KW-0234">DNA repair</keyword>
<dbReference type="EMBL" id="SOZD01000004">
    <property type="protein sequence ID" value="TFF21805.1"/>
    <property type="molecule type" value="Genomic_DNA"/>
</dbReference>
<feature type="domain" description="Ku" evidence="4">
    <location>
        <begin position="56"/>
        <end position="186"/>
    </location>
</feature>
<sequence>MSTPRAYWTGHIRLSLVSFPVRLFAATSPARTIQLHQYDKETGQRIRYQKVSEKDEEVVENDDIVKGYEYEKGKFVAVEDEEIEKLKAESNHVIELTQFTDASDIDPIYYDRPYYIAPDEDGVQDAYVTIREALRKTKKVALGRIVIANKERIAAIKPCGDGLMLETLRYAQEVRDAKKFFDEVDDDAEIDDEQLELAQLLIEKKSKPFDPKAFKDTYQQGLMEIIKAKIAGKEPEAEEAPEEDSGNVIDIMDALRRSLEQSGGGKGSKSSSRTKASSGGGSSAKGSSSSKPSGKSSAGKSSGSKSTSSAKSSAKSSSTKSSSTAKSSGSAKSSSKSSASKSASGTSRSSSKSGTKKSGGRSRGSKAA</sequence>
<keyword evidence="6" id="KW-1185">Reference proteome</keyword>
<dbReference type="Pfam" id="PF02735">
    <property type="entry name" value="Ku"/>
    <property type="match status" value="1"/>
</dbReference>
<protein>
    <recommendedName>
        <fullName evidence="2">Non-homologous end joining protein Ku</fullName>
    </recommendedName>
</protein>
<dbReference type="NCBIfam" id="TIGR02772">
    <property type="entry name" value="Ku_bact"/>
    <property type="match status" value="1"/>
</dbReference>
<dbReference type="SMART" id="SM00559">
    <property type="entry name" value="Ku78"/>
    <property type="match status" value="1"/>
</dbReference>
<name>A0A4Y8RHT4_9HYPH</name>
<proteinExistence type="inferred from homology"/>
<dbReference type="InterPro" id="IPR016194">
    <property type="entry name" value="SPOC-like_C_dom_sf"/>
</dbReference>
<dbReference type="PANTHER" id="PTHR41251">
    <property type="entry name" value="NON-HOMOLOGOUS END JOINING PROTEIN KU"/>
    <property type="match status" value="1"/>
</dbReference>
<dbReference type="InterPro" id="IPR009187">
    <property type="entry name" value="Prok_Ku"/>
</dbReference>
<dbReference type="GO" id="GO:0006310">
    <property type="term" value="P:DNA recombination"/>
    <property type="evidence" value="ECO:0007669"/>
    <property type="project" value="UniProtKB-KW"/>
</dbReference>
<evidence type="ECO:0000313" key="6">
    <source>
        <dbReference type="Proteomes" id="UP000298179"/>
    </source>
</evidence>
<evidence type="ECO:0000256" key="3">
    <source>
        <dbReference type="SAM" id="MobiDB-lite"/>
    </source>
</evidence>
<comment type="subunit">
    <text evidence="2">Homodimer. Interacts with LigD.</text>
</comment>